<dbReference type="eggNOG" id="ENOG502Z7SW">
    <property type="taxonomic scope" value="Bacteria"/>
</dbReference>
<feature type="chain" id="PRO_5003259993" description="Alginate lyase domain-containing protein" evidence="3">
    <location>
        <begin position="20"/>
        <end position="396"/>
    </location>
</feature>
<keyword evidence="1 3" id="KW-0732">Signal</keyword>
<dbReference type="KEGG" id="psn:Pedsa_0506"/>
<dbReference type="Proteomes" id="UP000000310">
    <property type="component" value="Chromosome"/>
</dbReference>
<dbReference type="STRING" id="762903.Pedsa_0506"/>
<evidence type="ECO:0000256" key="1">
    <source>
        <dbReference type="ARBA" id="ARBA00022729"/>
    </source>
</evidence>
<dbReference type="InterPro" id="IPR008397">
    <property type="entry name" value="Alginate_lyase_dom"/>
</dbReference>
<gene>
    <name evidence="5" type="ordered locus">Pedsa_0506</name>
</gene>
<dbReference type="GO" id="GO:0042597">
    <property type="term" value="C:periplasmic space"/>
    <property type="evidence" value="ECO:0007669"/>
    <property type="project" value="InterPro"/>
</dbReference>
<evidence type="ECO:0000259" key="4">
    <source>
        <dbReference type="Pfam" id="PF05426"/>
    </source>
</evidence>
<dbReference type="GO" id="GO:0016829">
    <property type="term" value="F:lyase activity"/>
    <property type="evidence" value="ECO:0007669"/>
    <property type="project" value="UniProtKB-KW"/>
</dbReference>
<name>F0S6L1_PSESL</name>
<dbReference type="InterPro" id="IPR008929">
    <property type="entry name" value="Chondroitin_lyas"/>
</dbReference>
<evidence type="ECO:0000313" key="6">
    <source>
        <dbReference type="Proteomes" id="UP000000310"/>
    </source>
</evidence>
<dbReference type="RefSeq" id="WP_013631590.1">
    <property type="nucleotide sequence ID" value="NC_015177.1"/>
</dbReference>
<protein>
    <recommendedName>
        <fullName evidence="4">Alginate lyase domain-containing protein</fullName>
    </recommendedName>
</protein>
<keyword evidence="6" id="KW-1185">Reference proteome</keyword>
<dbReference type="Gene3D" id="1.50.10.100">
    <property type="entry name" value="Chondroitin AC/alginate lyase"/>
    <property type="match status" value="1"/>
</dbReference>
<dbReference type="SUPFAM" id="SSF48230">
    <property type="entry name" value="Chondroitin AC/alginate lyase"/>
    <property type="match status" value="1"/>
</dbReference>
<feature type="domain" description="Alginate lyase" evidence="4">
    <location>
        <begin position="67"/>
        <end position="344"/>
    </location>
</feature>
<dbReference type="HOGENOM" id="CLU_031144_0_0_10"/>
<reference evidence="6" key="2">
    <citation type="submission" date="2011-02" db="EMBL/GenBank/DDBJ databases">
        <title>The complete genome of Pedobacter saltans DSM 12145.</title>
        <authorList>
            <consortium name="US DOE Joint Genome Institute (JGI-PGF)"/>
            <person name="Lucas S."/>
            <person name="Copeland A."/>
            <person name="Lapidus A."/>
            <person name="Bruce D."/>
            <person name="Goodwin L."/>
            <person name="Pitluck S."/>
            <person name="Kyrpides N."/>
            <person name="Mavromatis K."/>
            <person name="Pagani I."/>
            <person name="Ivanova N."/>
            <person name="Ovchinnikova G."/>
            <person name="Lu M."/>
            <person name="Detter J.C."/>
            <person name="Han C."/>
            <person name="Land M."/>
            <person name="Hauser L."/>
            <person name="Markowitz V."/>
            <person name="Cheng J.-F."/>
            <person name="Hugenholtz P."/>
            <person name="Woyke T."/>
            <person name="Wu D."/>
            <person name="Tindall B."/>
            <person name="Pomrenke H.G."/>
            <person name="Brambilla E."/>
            <person name="Klenk H.-P."/>
            <person name="Eisen J.A."/>
        </authorList>
    </citation>
    <scope>NUCLEOTIDE SEQUENCE [LARGE SCALE GENOMIC DNA]</scope>
    <source>
        <strain evidence="6">ATCC 51119 / DSM 12145 / JCM 21818 / LMG 10337 / NBRC 100064 / NCIMB 13643</strain>
    </source>
</reference>
<dbReference type="Pfam" id="PF05426">
    <property type="entry name" value="Alginate_lyase"/>
    <property type="match status" value="1"/>
</dbReference>
<organism evidence="5 6">
    <name type="scientific">Pseudopedobacter saltans (strain ATCC 51119 / DSM 12145 / JCM 21818 / CCUG 39354 / LMG 10337 / NBRC 100064 / NCIMB 13643)</name>
    <name type="common">Pedobacter saltans</name>
    <dbReference type="NCBI Taxonomy" id="762903"/>
    <lineage>
        <taxon>Bacteria</taxon>
        <taxon>Pseudomonadati</taxon>
        <taxon>Bacteroidota</taxon>
        <taxon>Sphingobacteriia</taxon>
        <taxon>Sphingobacteriales</taxon>
        <taxon>Sphingobacteriaceae</taxon>
        <taxon>Pseudopedobacter</taxon>
    </lineage>
</organism>
<proteinExistence type="predicted"/>
<feature type="signal peptide" evidence="3">
    <location>
        <begin position="1"/>
        <end position="19"/>
    </location>
</feature>
<keyword evidence="2" id="KW-0456">Lyase</keyword>
<dbReference type="EMBL" id="CP002545">
    <property type="protein sequence ID" value="ADY51087.1"/>
    <property type="molecule type" value="Genomic_DNA"/>
</dbReference>
<reference evidence="5 6" key="1">
    <citation type="journal article" date="2011" name="Stand. Genomic Sci.">
        <title>Complete genome sequence of the gliding, heparinolytic Pedobacter saltans type strain (113).</title>
        <authorList>
            <person name="Liolios K."/>
            <person name="Sikorski J."/>
            <person name="Lu M."/>
            <person name="Nolan M."/>
            <person name="Lapidus A."/>
            <person name="Lucas S."/>
            <person name="Hammon N."/>
            <person name="Deshpande S."/>
            <person name="Cheng J.F."/>
            <person name="Tapia R."/>
            <person name="Han C."/>
            <person name="Goodwin L."/>
            <person name="Pitluck S."/>
            <person name="Huntemann M."/>
            <person name="Ivanova N."/>
            <person name="Pagani I."/>
            <person name="Mavromatis K."/>
            <person name="Ovchinikova G."/>
            <person name="Pati A."/>
            <person name="Chen A."/>
            <person name="Palaniappan K."/>
            <person name="Land M."/>
            <person name="Hauser L."/>
            <person name="Brambilla E.M."/>
            <person name="Kotsyurbenko O."/>
            <person name="Rohde M."/>
            <person name="Tindall B.J."/>
            <person name="Abt B."/>
            <person name="Goker M."/>
            <person name="Detter J.C."/>
            <person name="Woyke T."/>
            <person name="Bristow J."/>
            <person name="Eisen J.A."/>
            <person name="Markowitz V."/>
            <person name="Hugenholtz P."/>
            <person name="Klenk H.P."/>
            <person name="Kyrpides N.C."/>
        </authorList>
    </citation>
    <scope>NUCLEOTIDE SEQUENCE [LARGE SCALE GENOMIC DNA]</scope>
    <source>
        <strain evidence="6">ATCC 51119 / DSM 12145 / JCM 21818 / LMG 10337 / NBRC 100064 / NCIMB 13643</strain>
    </source>
</reference>
<accession>F0S6L1</accession>
<evidence type="ECO:0000313" key="5">
    <source>
        <dbReference type="EMBL" id="ADY51087.1"/>
    </source>
</evidence>
<dbReference type="AlphaFoldDB" id="F0S6L1"/>
<evidence type="ECO:0000256" key="2">
    <source>
        <dbReference type="ARBA" id="ARBA00023239"/>
    </source>
</evidence>
<sequence length="396" mass="45239">MKGKLLIYLLLIVASGAYAQNSKFSFIDGKLLLNNKKSYESGKPEAKNRVGELLKLADKLLDAKPQSVMDKNFTPPSGSKHDYMSMGPYWWPDTSKADGLPYIRKDGLRNPEIRKISDREFLGGMEGKCKALSLAYHFTGNEVYAEKATQLLRVWFLNPETKMNPNLDFAQAIPGINDGRGIGIIESRFLADLTDWVTILRASKSFTKADFDGLQSWYKDYLSWMLNSKNGKDEHKAKNNHGTFYDYQVSAFALFTNQDALSKSILEETKKRILVQIETDGKQPLELARTNAYSYSTMNLEGWFKIALLAEKLNLDFWNYNIDGRSLKAALDYLIPYALGKEKFVYEQIGSYNRKDMEFLMLVASDKFHNQAYISEYRKVEGHSLELFNALLCSRL</sequence>
<evidence type="ECO:0000256" key="3">
    <source>
        <dbReference type="SAM" id="SignalP"/>
    </source>
</evidence>
<dbReference type="OrthoDB" id="7210452at2"/>